<dbReference type="InterPro" id="IPR051292">
    <property type="entry name" value="Xyl/GlcA_transferase"/>
</dbReference>
<dbReference type="PANTHER" id="PTHR12270:SF25">
    <property type="entry name" value="GLYCOSYLTRANSFERASE-LIKE PROTEIN LARGE"/>
    <property type="match status" value="1"/>
</dbReference>
<dbReference type="InterPro" id="IPR002495">
    <property type="entry name" value="Glyco_trans_8"/>
</dbReference>
<dbReference type="SUPFAM" id="SSF53448">
    <property type="entry name" value="Nucleotide-diphospho-sugar transferases"/>
    <property type="match status" value="2"/>
</dbReference>
<dbReference type="Gene3D" id="3.90.550.10">
    <property type="entry name" value="Spore Coat Polysaccharide Biosynthesis Protein SpsA, Chain A"/>
    <property type="match status" value="2"/>
</dbReference>
<evidence type="ECO:0000313" key="8">
    <source>
        <dbReference type="EMBL" id="GMS92880.1"/>
    </source>
</evidence>
<feature type="non-terminal residue" evidence="8">
    <location>
        <position position="596"/>
    </location>
</feature>
<name>A0AAV5TGF2_9BILA</name>
<evidence type="ECO:0000256" key="3">
    <source>
        <dbReference type="ARBA" id="ARBA00022968"/>
    </source>
</evidence>
<dbReference type="GO" id="GO:0035269">
    <property type="term" value="P:protein O-linked glycosylation via mannose"/>
    <property type="evidence" value="ECO:0007669"/>
    <property type="project" value="TreeGrafter"/>
</dbReference>
<dbReference type="FunFam" id="3.90.550.10:FF:000016">
    <property type="entry name" value="LARGE xylosyl- and glucuronyltransferase 2"/>
    <property type="match status" value="1"/>
</dbReference>
<keyword evidence="2" id="KW-0812">Transmembrane</keyword>
<keyword evidence="3" id="KW-0735">Signal-anchor</keyword>
<dbReference type="AlphaFoldDB" id="A0AAV5TGF2"/>
<evidence type="ECO:0000313" key="9">
    <source>
        <dbReference type="Proteomes" id="UP001432027"/>
    </source>
</evidence>
<organism evidence="8 9">
    <name type="scientific">Pristionchus entomophagus</name>
    <dbReference type="NCBI Taxonomy" id="358040"/>
    <lineage>
        <taxon>Eukaryota</taxon>
        <taxon>Metazoa</taxon>
        <taxon>Ecdysozoa</taxon>
        <taxon>Nematoda</taxon>
        <taxon>Chromadorea</taxon>
        <taxon>Rhabditida</taxon>
        <taxon>Rhabditina</taxon>
        <taxon>Diplogasteromorpha</taxon>
        <taxon>Diplogasteroidea</taxon>
        <taxon>Neodiplogasteridae</taxon>
        <taxon>Pristionchus</taxon>
    </lineage>
</organism>
<dbReference type="GO" id="GO:0015020">
    <property type="term" value="F:glucuronosyltransferase activity"/>
    <property type="evidence" value="ECO:0007669"/>
    <property type="project" value="TreeGrafter"/>
</dbReference>
<comment type="caution">
    <text evidence="8">The sequence shown here is derived from an EMBL/GenBank/DDBJ whole genome shotgun (WGS) entry which is preliminary data.</text>
</comment>
<evidence type="ECO:0000256" key="1">
    <source>
        <dbReference type="ARBA" id="ARBA00004323"/>
    </source>
</evidence>
<proteinExistence type="predicted"/>
<keyword evidence="5" id="KW-0333">Golgi apparatus</keyword>
<dbReference type="Pfam" id="PF13896">
    <property type="entry name" value="Glyco_transf_49"/>
    <property type="match status" value="2"/>
</dbReference>
<keyword evidence="6" id="KW-0472">Membrane</keyword>
<protein>
    <submittedName>
        <fullName evidence="8">Uncharacterized protein</fullName>
    </submittedName>
</protein>
<evidence type="ECO:0000256" key="2">
    <source>
        <dbReference type="ARBA" id="ARBA00022692"/>
    </source>
</evidence>
<keyword evidence="9" id="KW-1185">Reference proteome</keyword>
<dbReference type="InterPro" id="IPR029044">
    <property type="entry name" value="Nucleotide-diphossugar_trans"/>
</dbReference>
<evidence type="ECO:0000256" key="7">
    <source>
        <dbReference type="ARBA" id="ARBA00023180"/>
    </source>
</evidence>
<dbReference type="Pfam" id="PF01501">
    <property type="entry name" value="Glyco_transf_8"/>
    <property type="match status" value="1"/>
</dbReference>
<gene>
    <name evidence="8" type="ORF">PENTCL1PPCAC_15055</name>
</gene>
<evidence type="ECO:0000256" key="6">
    <source>
        <dbReference type="ARBA" id="ARBA00023136"/>
    </source>
</evidence>
<dbReference type="GO" id="GO:0000139">
    <property type="term" value="C:Golgi membrane"/>
    <property type="evidence" value="ECO:0007669"/>
    <property type="project" value="UniProtKB-SubCell"/>
</dbReference>
<keyword evidence="7" id="KW-0325">Glycoprotein</keyword>
<keyword evidence="4" id="KW-1133">Transmembrane helix</keyword>
<accession>A0AAV5TGF2</accession>
<dbReference type="PANTHER" id="PTHR12270">
    <property type="entry name" value="GLYCOSYLTRANSFERASE-RELATED"/>
    <property type="match status" value="1"/>
</dbReference>
<comment type="subcellular location">
    <subcellularLocation>
        <location evidence="1">Golgi apparatus membrane</location>
        <topology evidence="1">Single-pass type II membrane protein</topology>
    </subcellularLocation>
</comment>
<feature type="non-terminal residue" evidence="8">
    <location>
        <position position="1"/>
    </location>
</feature>
<reference evidence="8" key="1">
    <citation type="submission" date="2023-10" db="EMBL/GenBank/DDBJ databases">
        <title>Genome assembly of Pristionchus species.</title>
        <authorList>
            <person name="Yoshida K."/>
            <person name="Sommer R.J."/>
        </authorList>
    </citation>
    <scope>NUCLEOTIDE SEQUENCE</scope>
    <source>
        <strain evidence="8">RS0144</strain>
    </source>
</reference>
<dbReference type="EMBL" id="BTSX01000004">
    <property type="protein sequence ID" value="GMS92880.1"/>
    <property type="molecule type" value="Genomic_DNA"/>
</dbReference>
<evidence type="ECO:0000256" key="5">
    <source>
        <dbReference type="ARBA" id="ARBA00023034"/>
    </source>
</evidence>
<sequence>CVEHHIVLVLGGYKTVNLASVLFKSLLFHHRGPLVFHFITDKQARQVLPTLFDTWSLPSVRYRIYDMEEYKKEVDWVPNKHYSSWYGLMRLAIPDILPEDVKEVLFLDTDLVVLDDITPLFDSFKGTNDSVLYAMGENLSPWYTQKKHWPARGHGFNAGVLLLHTERMRKANWSDMWKREARMRLEHFRGGNDQDILNALSVTYPAIMVAFPCIYNFQMGGQGQPERCQKTDQLVKIAHFNSPQKLQTRTKYVAHFAQYHATYQSMDGNVLRLRHRCESYNSTATVLADLKETKSECSALLTAIETVYRTHLYFNGFSPSNSSGDVTLITHLSVDRFDMLDELLDSWKGPVSAAIYGTDAEISQIEKYMTATRFARGRKNFSLHAVFKIGKYYPINYLRNVALNASNSEFVFVTDVGFIPSTGLYKTLRNVVKKKQTNRVLVIPAFENSSSEEKFQIPRSKDDLLKEWDAGKIHPFGKNSWREDHNDSAYEQWKESENPYDVEFNTGYELAVVMPRDVVPLFDERLIGYGWHNVTLLTTLRANGFHFMMIPSAFILHHPHASSFDISRHSASSLYKKCMNALRRRFSHDDNFLTLA</sequence>
<evidence type="ECO:0000256" key="4">
    <source>
        <dbReference type="ARBA" id="ARBA00022989"/>
    </source>
</evidence>
<dbReference type="GO" id="GO:0042285">
    <property type="term" value="F:xylosyltransferase activity"/>
    <property type="evidence" value="ECO:0007669"/>
    <property type="project" value="TreeGrafter"/>
</dbReference>
<dbReference type="Proteomes" id="UP001432027">
    <property type="component" value="Unassembled WGS sequence"/>
</dbReference>